<dbReference type="Pfam" id="PF06925">
    <property type="entry name" value="MGDG_synth"/>
    <property type="match status" value="1"/>
</dbReference>
<dbReference type="AlphaFoldDB" id="A0A098AZT1"/>
<sequence>MSNLRVLVISAAFGAGHIRAAEAVIEAIWAKRPNTEIYHADFGAFLNKAFHLVIKTAYIDMIKYTPKLWGEFYYRTSDIPPDSLFQRFLNGLGRQEFISYIHSVQPDLIVCTYPTIAGVLAQLKEKRLLTVPLAAVVTDYAIHNQWVHQGVDLYLVGSQEVADGLAQRGIDPGCLKVTGIPVSPKFEIKLDREELVGRFGLDPGQPTILVMGGAYGVLDNAAGICRLIMRNKLPVQLLIVCGRDKRLYSTLEPLVRKAENRVLLFEFVENVEELMTVSDLMITKAGGLTVSEALTKQLPMVIYKPIPGQEKANSEFLRRFGTGKIAATEGELLQILTHLLENPEEIKVMSHAAAKLPRRTAETAADYLLELFRQRNRVRKVG</sequence>
<name>A0A098AZT1_DESHA</name>
<evidence type="ECO:0000259" key="6">
    <source>
        <dbReference type="Pfam" id="PF06925"/>
    </source>
</evidence>
<protein>
    <submittedName>
        <fullName evidence="7">Processive diacylglycerol glucosyltransferase</fullName>
        <ecNumber evidence="7">2.4.1.227</ecNumber>
    </submittedName>
</protein>
<dbReference type="InterPro" id="IPR007235">
    <property type="entry name" value="Glyco_trans_28_C"/>
</dbReference>
<dbReference type="InterPro" id="IPR009695">
    <property type="entry name" value="Diacylglyc_glucosyltr_N"/>
</dbReference>
<dbReference type="GO" id="GO:0016758">
    <property type="term" value="F:hexosyltransferase activity"/>
    <property type="evidence" value="ECO:0007669"/>
    <property type="project" value="InterPro"/>
</dbReference>
<dbReference type="InterPro" id="IPR050519">
    <property type="entry name" value="Glycosyltransf_28_UgtP"/>
</dbReference>
<dbReference type="Pfam" id="PF04101">
    <property type="entry name" value="Glyco_tran_28_C"/>
    <property type="match status" value="1"/>
</dbReference>
<evidence type="ECO:0000256" key="1">
    <source>
        <dbReference type="ARBA" id="ARBA00004370"/>
    </source>
</evidence>
<evidence type="ECO:0000256" key="4">
    <source>
        <dbReference type="ARBA" id="ARBA00022679"/>
    </source>
</evidence>
<evidence type="ECO:0000259" key="5">
    <source>
        <dbReference type="Pfam" id="PF04101"/>
    </source>
</evidence>
<dbReference type="EC" id="2.4.1.227" evidence="7"/>
<dbReference type="PANTHER" id="PTHR43025:SF3">
    <property type="entry name" value="MONOGALACTOSYLDIACYLGLYCEROL SYNTHASE 1, CHLOROPLASTIC"/>
    <property type="match status" value="1"/>
</dbReference>
<dbReference type="SUPFAM" id="SSF53756">
    <property type="entry name" value="UDP-Glycosyltransferase/glycogen phosphorylase"/>
    <property type="match status" value="1"/>
</dbReference>
<dbReference type="GO" id="GO:0016020">
    <property type="term" value="C:membrane"/>
    <property type="evidence" value="ECO:0007669"/>
    <property type="project" value="UniProtKB-SubCell"/>
</dbReference>
<evidence type="ECO:0000256" key="3">
    <source>
        <dbReference type="ARBA" id="ARBA00022676"/>
    </source>
</evidence>
<dbReference type="RefSeq" id="WP_208925634.1">
    <property type="nucleotide sequence ID" value="NZ_JAYFNZ010000031.1"/>
</dbReference>
<accession>A0A098AZT1</accession>
<feature type="domain" description="Glycosyl transferase family 28 C-terminal" evidence="5">
    <location>
        <begin position="207"/>
        <end position="356"/>
    </location>
</feature>
<gene>
    <name evidence="7" type="ORF">DPCES_2201</name>
</gene>
<evidence type="ECO:0000313" key="7">
    <source>
        <dbReference type="EMBL" id="CDX02088.1"/>
    </source>
</evidence>
<dbReference type="GO" id="GO:0009247">
    <property type="term" value="P:glycolipid biosynthetic process"/>
    <property type="evidence" value="ECO:0007669"/>
    <property type="project" value="InterPro"/>
</dbReference>
<dbReference type="Gene3D" id="3.40.50.2000">
    <property type="entry name" value="Glycogen Phosphorylase B"/>
    <property type="match status" value="1"/>
</dbReference>
<reference evidence="7" key="1">
    <citation type="submission" date="2014-07" db="EMBL/GenBank/DDBJ databases">
        <authorList>
            <person name="Hornung V.Bastian."/>
        </authorList>
    </citation>
    <scope>NUCLEOTIDE SEQUENCE</scope>
    <source>
        <strain evidence="7">PCE-S</strain>
    </source>
</reference>
<comment type="similarity">
    <text evidence="2">Belongs to the glycosyltransferase 28 family.</text>
</comment>
<feature type="domain" description="Diacylglycerol glucosyltransferase N-terminal" evidence="6">
    <location>
        <begin position="17"/>
        <end position="182"/>
    </location>
</feature>
<keyword evidence="3 7" id="KW-0328">Glycosyltransferase</keyword>
<comment type="subcellular location">
    <subcellularLocation>
        <location evidence="1">Membrane</location>
    </subcellularLocation>
</comment>
<evidence type="ECO:0000256" key="2">
    <source>
        <dbReference type="ARBA" id="ARBA00006962"/>
    </source>
</evidence>
<keyword evidence="4 7" id="KW-0808">Transferase</keyword>
<dbReference type="PATRIC" id="fig|49338.4.peg.2372"/>
<dbReference type="PANTHER" id="PTHR43025">
    <property type="entry name" value="MONOGALACTOSYLDIACYLGLYCEROL SYNTHASE"/>
    <property type="match status" value="1"/>
</dbReference>
<proteinExistence type="inferred from homology"/>
<dbReference type="EMBL" id="LK996017">
    <property type="protein sequence ID" value="CDX02088.1"/>
    <property type="molecule type" value="Genomic_DNA"/>
</dbReference>
<organism evidence="7">
    <name type="scientific">Desulfitobacterium hafniense</name>
    <name type="common">Desulfitobacterium frappieri</name>
    <dbReference type="NCBI Taxonomy" id="49338"/>
    <lineage>
        <taxon>Bacteria</taxon>
        <taxon>Bacillati</taxon>
        <taxon>Bacillota</taxon>
        <taxon>Clostridia</taxon>
        <taxon>Eubacteriales</taxon>
        <taxon>Desulfitobacteriaceae</taxon>
        <taxon>Desulfitobacterium</taxon>
    </lineage>
</organism>